<evidence type="ECO:0000313" key="3">
    <source>
        <dbReference type="Proteomes" id="UP000297031"/>
    </source>
</evidence>
<evidence type="ECO:0000313" key="2">
    <source>
        <dbReference type="EMBL" id="QCD36251.1"/>
    </source>
</evidence>
<keyword evidence="1" id="KW-0812">Transmembrane</keyword>
<keyword evidence="3" id="KW-1185">Reference proteome</keyword>
<protein>
    <recommendedName>
        <fullName evidence="4">YcxB-like protein domain-containing protein</fullName>
    </recommendedName>
</protein>
<keyword evidence="1" id="KW-0472">Membrane</keyword>
<keyword evidence="1" id="KW-1133">Transmembrane helix</keyword>
<dbReference type="RefSeq" id="WP_136410729.1">
    <property type="nucleotide sequence ID" value="NZ_CP039393.1"/>
</dbReference>
<evidence type="ECO:0008006" key="4">
    <source>
        <dbReference type="Google" id="ProtNLM"/>
    </source>
</evidence>
<feature type="transmembrane region" description="Helical" evidence="1">
    <location>
        <begin position="21"/>
        <end position="41"/>
    </location>
</feature>
<organism evidence="2 3">
    <name type="scientific">Muribaculum gordoncarteri</name>
    <dbReference type="NCBI Taxonomy" id="2530390"/>
    <lineage>
        <taxon>Bacteria</taxon>
        <taxon>Pseudomonadati</taxon>
        <taxon>Bacteroidota</taxon>
        <taxon>Bacteroidia</taxon>
        <taxon>Bacteroidales</taxon>
        <taxon>Muribaculaceae</taxon>
        <taxon>Muribaculum</taxon>
    </lineage>
</organism>
<name>A0A4P7VP85_9BACT</name>
<dbReference type="AlphaFoldDB" id="A0A4P7VP85"/>
<evidence type="ECO:0000256" key="1">
    <source>
        <dbReference type="SAM" id="Phobius"/>
    </source>
</evidence>
<reference evidence="2 3" key="1">
    <citation type="submission" date="2019-02" db="EMBL/GenBank/DDBJ databases">
        <title>Isolation and identification of novel species under the genus Muribaculum.</title>
        <authorList>
            <person name="Miyake S."/>
            <person name="Ding Y."/>
            <person name="Low A."/>
            <person name="Soh M."/>
            <person name="Seedorf H."/>
        </authorList>
    </citation>
    <scope>NUCLEOTIDE SEQUENCE [LARGE SCALE GENOMIC DNA]</scope>
    <source>
        <strain evidence="2 3">TLL-A4</strain>
    </source>
</reference>
<feature type="transmembrane region" description="Helical" evidence="1">
    <location>
        <begin position="47"/>
        <end position="69"/>
    </location>
</feature>
<dbReference type="OrthoDB" id="9917652at2"/>
<proteinExistence type="predicted"/>
<dbReference type="KEGG" id="mgod:E7746_10350"/>
<sequence>METEIFKVSTSTYMRTLMTMWIKRNWWAIALPVAACIALALTVDVKFVYVALMMVFVVIPPIMMIVYFYHALSPESRMSILSHKLTLDDNGITVTYEPIDEDTPAPRPATLAWSEIKCVTYSRNAMVYRLTSGRYRILYLPYTSFASKEGLRQWSAAASRHLAVTS</sequence>
<dbReference type="EMBL" id="CP039393">
    <property type="protein sequence ID" value="QCD36251.1"/>
    <property type="molecule type" value="Genomic_DNA"/>
</dbReference>
<accession>A0A4P7VP85</accession>
<dbReference type="Proteomes" id="UP000297031">
    <property type="component" value="Chromosome"/>
</dbReference>
<gene>
    <name evidence="2" type="ORF">E7746_10350</name>
</gene>